<reference evidence="3" key="1">
    <citation type="submission" date="2022-07" db="EMBL/GenBank/DDBJ databases">
        <title>Phylogenomic reconstructions and comparative analyses of Kickxellomycotina fungi.</title>
        <authorList>
            <person name="Reynolds N.K."/>
            <person name="Stajich J.E."/>
            <person name="Barry K."/>
            <person name="Grigoriev I.V."/>
            <person name="Crous P."/>
            <person name="Smith M.E."/>
        </authorList>
    </citation>
    <scope>NUCLEOTIDE SEQUENCE</scope>
    <source>
        <strain evidence="3">RSA 861</strain>
    </source>
</reference>
<name>A0A9W8DYF9_9FUNG</name>
<sequence length="393" mass="41359">MGRSAKSGRSLNPADELRRKQHKKELKKNKVDRQKVRETGLLYKDTRKLEAEIDEYQALAARGRLTKDQKEKLIALTAQLDSIREARKAHGLDEQGRAPNPYADGKAVLGLANILGERTSMVTADPYAAPTTSADLSGEGSGSDSGSDSDESDVSDGFQIENLADDPAMVEAMPPKTPRQPDLEAGPQPTALRPRASATVLSAAPVVRDFQKELNAFIPPALRRLQRAERKKQQSQVNHPVVSSALPSPSATGKVGTGAALTALSAAPAVALSAPPVTALSPAHRPATTATATAQTDSHAPTGPVGKPTPAASFGTFKPDQLLANLSQPSWLAQIKRGNPTAPRMLATKPTASPVPATAIVPVEPTTKAAASSSSSSAALEYEKFMADIQDLI</sequence>
<dbReference type="AlphaFoldDB" id="A0A9W8DYF9"/>
<dbReference type="Pfam" id="PF09429">
    <property type="entry name" value="Wbp11"/>
    <property type="match status" value="1"/>
</dbReference>
<feature type="region of interest" description="Disordered" evidence="1">
    <location>
        <begin position="226"/>
        <end position="255"/>
    </location>
</feature>
<evidence type="ECO:0000259" key="2">
    <source>
        <dbReference type="Pfam" id="PF09429"/>
    </source>
</evidence>
<protein>
    <recommendedName>
        <fullName evidence="2">Wbp11/ELF5/Saf1 N-terminal domain-containing protein</fullName>
    </recommendedName>
</protein>
<feature type="region of interest" description="Disordered" evidence="1">
    <location>
        <begin position="1"/>
        <end position="32"/>
    </location>
</feature>
<dbReference type="OrthoDB" id="205569at2759"/>
<dbReference type="InterPro" id="IPR019007">
    <property type="entry name" value="Wbp11/ELF5/Saf1_N"/>
</dbReference>
<evidence type="ECO:0000256" key="1">
    <source>
        <dbReference type="SAM" id="MobiDB-lite"/>
    </source>
</evidence>
<feature type="domain" description="Wbp11/ELF5/Saf1 N-terminal" evidence="2">
    <location>
        <begin position="8"/>
        <end position="84"/>
    </location>
</feature>
<organism evidence="3 4">
    <name type="scientific">Tieghemiomyces parasiticus</name>
    <dbReference type="NCBI Taxonomy" id="78921"/>
    <lineage>
        <taxon>Eukaryota</taxon>
        <taxon>Fungi</taxon>
        <taxon>Fungi incertae sedis</taxon>
        <taxon>Zoopagomycota</taxon>
        <taxon>Kickxellomycotina</taxon>
        <taxon>Dimargaritomycetes</taxon>
        <taxon>Dimargaritales</taxon>
        <taxon>Dimargaritaceae</taxon>
        <taxon>Tieghemiomyces</taxon>
    </lineage>
</organism>
<feature type="region of interest" description="Disordered" evidence="1">
    <location>
        <begin position="128"/>
        <end position="196"/>
    </location>
</feature>
<evidence type="ECO:0000313" key="4">
    <source>
        <dbReference type="Proteomes" id="UP001150569"/>
    </source>
</evidence>
<keyword evidence="4" id="KW-1185">Reference proteome</keyword>
<evidence type="ECO:0000313" key="3">
    <source>
        <dbReference type="EMBL" id="KAJ1929309.1"/>
    </source>
</evidence>
<feature type="compositionally biased region" description="Low complexity" evidence="1">
    <location>
        <begin position="240"/>
        <end position="255"/>
    </location>
</feature>
<gene>
    <name evidence="3" type="ORF">IWQ60_001279</name>
</gene>
<feature type="region of interest" description="Disordered" evidence="1">
    <location>
        <begin position="280"/>
        <end position="316"/>
    </location>
</feature>
<accession>A0A9W8DYF9</accession>
<dbReference type="GO" id="GO:0006396">
    <property type="term" value="P:RNA processing"/>
    <property type="evidence" value="ECO:0007669"/>
    <property type="project" value="InterPro"/>
</dbReference>
<dbReference type="Proteomes" id="UP001150569">
    <property type="component" value="Unassembled WGS sequence"/>
</dbReference>
<proteinExistence type="predicted"/>
<comment type="caution">
    <text evidence="3">The sequence shown here is derived from an EMBL/GenBank/DDBJ whole genome shotgun (WGS) entry which is preliminary data.</text>
</comment>
<dbReference type="EMBL" id="JANBPT010000039">
    <property type="protein sequence ID" value="KAJ1929309.1"/>
    <property type="molecule type" value="Genomic_DNA"/>
</dbReference>